<dbReference type="SFLD" id="SFLDS00019">
    <property type="entry name" value="Glutathione_Transferase_(cytos"/>
    <property type="match status" value="1"/>
</dbReference>
<protein>
    <submittedName>
        <fullName evidence="3">Glutathione S-transferase</fullName>
    </submittedName>
</protein>
<dbReference type="InterPro" id="IPR050983">
    <property type="entry name" value="GST_Omega/HSP26"/>
</dbReference>
<sequence length="211" mass="24161">MTHDLPILYSFRRCPYAMRARLAVHASRQSCELREIVLRDKAPDFLSVSPSGTVPMLLLPDGTVIDESLDIMRWVLRQHDPEHWLSVDDGGWIARNDGPFKRSLDRYKYPARFEKVDPLAERGKALTILDDYEERLAWSRYLFGSSPSLADMAILPFVRQFASVDGDWWGAIARPGVKRWLGEFVSSGRFEAVMLKYPKWQAGDAPTLFGQ</sequence>
<dbReference type="EMBL" id="JACGXN010000001">
    <property type="protein sequence ID" value="MBA8877426.1"/>
    <property type="molecule type" value="Genomic_DNA"/>
</dbReference>
<evidence type="ECO:0000259" key="2">
    <source>
        <dbReference type="PROSITE" id="PS50405"/>
    </source>
</evidence>
<gene>
    <name evidence="3" type="ORF">FHW16_001108</name>
</gene>
<comment type="caution">
    <text evidence="3">The sequence shown here is derived from an EMBL/GenBank/DDBJ whole genome shotgun (WGS) entry which is preliminary data.</text>
</comment>
<feature type="domain" description="GST C-terminal" evidence="2">
    <location>
        <begin position="74"/>
        <end position="202"/>
    </location>
</feature>
<feature type="domain" description="GST N-terminal" evidence="1">
    <location>
        <begin position="4"/>
        <end position="83"/>
    </location>
</feature>
<dbReference type="AlphaFoldDB" id="A0A839EIW0"/>
<dbReference type="Pfam" id="PF13417">
    <property type="entry name" value="GST_N_3"/>
    <property type="match status" value="1"/>
</dbReference>
<dbReference type="GO" id="GO:0005737">
    <property type="term" value="C:cytoplasm"/>
    <property type="evidence" value="ECO:0007669"/>
    <property type="project" value="TreeGrafter"/>
</dbReference>
<dbReference type="GO" id="GO:0016740">
    <property type="term" value="F:transferase activity"/>
    <property type="evidence" value="ECO:0007669"/>
    <property type="project" value="UniProtKB-KW"/>
</dbReference>
<dbReference type="Gene3D" id="1.20.1050.10">
    <property type="match status" value="1"/>
</dbReference>
<accession>A0A839EIW0</accession>
<organism evidence="3 4">
    <name type="scientific">Phyllobacterium myrsinacearum</name>
    <dbReference type="NCBI Taxonomy" id="28101"/>
    <lineage>
        <taxon>Bacteria</taxon>
        <taxon>Pseudomonadati</taxon>
        <taxon>Pseudomonadota</taxon>
        <taxon>Alphaproteobacteria</taxon>
        <taxon>Hyphomicrobiales</taxon>
        <taxon>Phyllobacteriaceae</taxon>
        <taxon>Phyllobacterium</taxon>
    </lineage>
</organism>
<evidence type="ECO:0000259" key="1">
    <source>
        <dbReference type="PROSITE" id="PS50404"/>
    </source>
</evidence>
<dbReference type="InterPro" id="IPR036249">
    <property type="entry name" value="Thioredoxin-like_sf"/>
</dbReference>
<dbReference type="InterPro" id="IPR040079">
    <property type="entry name" value="Glutathione_S-Trfase"/>
</dbReference>
<dbReference type="InterPro" id="IPR010987">
    <property type="entry name" value="Glutathione-S-Trfase_C-like"/>
</dbReference>
<keyword evidence="4" id="KW-1185">Reference proteome</keyword>
<keyword evidence="3" id="KW-0808">Transferase</keyword>
<dbReference type="CDD" id="cd03196">
    <property type="entry name" value="GST_C_5"/>
    <property type="match status" value="1"/>
</dbReference>
<dbReference type="PANTHER" id="PTHR43968:SF14">
    <property type="entry name" value="GLUTATHIONE S-TRANSFERASE"/>
    <property type="match status" value="1"/>
</dbReference>
<evidence type="ECO:0000313" key="3">
    <source>
        <dbReference type="EMBL" id="MBA8877426.1"/>
    </source>
</evidence>
<name>A0A839EIW0_9HYPH</name>
<proteinExistence type="predicted"/>
<dbReference type="PROSITE" id="PS50405">
    <property type="entry name" value="GST_CTER"/>
    <property type="match status" value="1"/>
</dbReference>
<dbReference type="SUPFAM" id="SSF52833">
    <property type="entry name" value="Thioredoxin-like"/>
    <property type="match status" value="1"/>
</dbReference>
<dbReference type="PROSITE" id="PS50404">
    <property type="entry name" value="GST_NTER"/>
    <property type="match status" value="1"/>
</dbReference>
<dbReference type="PANTHER" id="PTHR43968">
    <property type="match status" value="1"/>
</dbReference>
<dbReference type="InterPro" id="IPR036282">
    <property type="entry name" value="Glutathione-S-Trfase_C_sf"/>
</dbReference>
<dbReference type="RefSeq" id="WP_182548095.1">
    <property type="nucleotide sequence ID" value="NZ_JACGXN010000001.1"/>
</dbReference>
<dbReference type="InterPro" id="IPR004045">
    <property type="entry name" value="Glutathione_S-Trfase_N"/>
</dbReference>
<dbReference type="Gene3D" id="3.40.30.10">
    <property type="entry name" value="Glutaredoxin"/>
    <property type="match status" value="1"/>
</dbReference>
<evidence type="ECO:0000313" key="4">
    <source>
        <dbReference type="Proteomes" id="UP000549052"/>
    </source>
</evidence>
<dbReference type="SUPFAM" id="SSF47616">
    <property type="entry name" value="GST C-terminal domain-like"/>
    <property type="match status" value="1"/>
</dbReference>
<reference evidence="3 4" key="1">
    <citation type="submission" date="2020-07" db="EMBL/GenBank/DDBJ databases">
        <title>Genomic Encyclopedia of Type Strains, Phase IV (KMG-V): Genome sequencing to study the core and pangenomes of soil and plant-associated prokaryotes.</title>
        <authorList>
            <person name="Whitman W."/>
        </authorList>
    </citation>
    <scope>NUCLEOTIDE SEQUENCE [LARGE SCALE GENOMIC DNA]</scope>
    <source>
        <strain evidence="3 4">AN3</strain>
    </source>
</reference>
<dbReference type="Pfam" id="PF13410">
    <property type="entry name" value="GST_C_2"/>
    <property type="match status" value="1"/>
</dbReference>
<dbReference type="Proteomes" id="UP000549052">
    <property type="component" value="Unassembled WGS sequence"/>
</dbReference>